<keyword evidence="2" id="KW-0472">Membrane</keyword>
<proteinExistence type="predicted"/>
<organism evidence="3 4">
    <name type="scientific">candidate division MSBL1 archaeon SCGC-AAA259I09</name>
    <dbReference type="NCBI Taxonomy" id="1698267"/>
    <lineage>
        <taxon>Archaea</taxon>
        <taxon>Methanobacteriati</taxon>
        <taxon>Methanobacteriota</taxon>
        <taxon>candidate division MSBL1</taxon>
    </lineage>
</organism>
<evidence type="ECO:0000256" key="1">
    <source>
        <dbReference type="SAM" id="Coils"/>
    </source>
</evidence>
<feature type="coiled-coil region" evidence="1">
    <location>
        <begin position="3"/>
        <end position="45"/>
    </location>
</feature>
<evidence type="ECO:0000313" key="4">
    <source>
        <dbReference type="Proteomes" id="UP000070463"/>
    </source>
</evidence>
<name>A0A133URV4_9EURY</name>
<dbReference type="AlphaFoldDB" id="A0A133URV4"/>
<comment type="caution">
    <text evidence="3">The sequence shown here is derived from an EMBL/GenBank/DDBJ whole genome shotgun (WGS) entry which is preliminary data.</text>
</comment>
<keyword evidence="2" id="KW-0812">Transmembrane</keyword>
<gene>
    <name evidence="3" type="ORF">AKJ37_04230</name>
</gene>
<dbReference type="Proteomes" id="UP000070463">
    <property type="component" value="Unassembled WGS sequence"/>
</dbReference>
<protein>
    <submittedName>
        <fullName evidence="3">Uncharacterized protein</fullName>
    </submittedName>
</protein>
<dbReference type="EMBL" id="LHXR01000056">
    <property type="protein sequence ID" value="KXA96867.1"/>
    <property type="molecule type" value="Genomic_DNA"/>
</dbReference>
<sequence>MKKENAEKEHQRTLEKIEREKEKAIEEAEEHVAEVGNRLVKKVKERAERWAEEKENRRIRVMALGTKIGKLKREAKLAEWDRSILFDIEEKDDRWIREALKELRVERSRRKKTECFEGARPGETGEAVVAVPVGERRKPRRAILSIPNFTIFILMMNYGWVFRHDAIVFQLPFL</sequence>
<feature type="transmembrane region" description="Helical" evidence="2">
    <location>
        <begin position="142"/>
        <end position="161"/>
    </location>
</feature>
<evidence type="ECO:0000256" key="2">
    <source>
        <dbReference type="SAM" id="Phobius"/>
    </source>
</evidence>
<reference evidence="3 4" key="1">
    <citation type="journal article" date="2016" name="Sci. Rep.">
        <title>Metabolic traits of an uncultured archaeal lineage -MSBL1- from brine pools of the Red Sea.</title>
        <authorList>
            <person name="Mwirichia R."/>
            <person name="Alam I."/>
            <person name="Rashid M."/>
            <person name="Vinu M."/>
            <person name="Ba-Alawi W."/>
            <person name="Anthony Kamau A."/>
            <person name="Kamanda Ngugi D."/>
            <person name="Goker M."/>
            <person name="Klenk H.P."/>
            <person name="Bajic V."/>
            <person name="Stingl U."/>
        </authorList>
    </citation>
    <scope>NUCLEOTIDE SEQUENCE [LARGE SCALE GENOMIC DNA]</scope>
    <source>
        <strain evidence="3">SCGC-AAA259I09</strain>
    </source>
</reference>
<keyword evidence="4" id="KW-1185">Reference proteome</keyword>
<keyword evidence="1" id="KW-0175">Coiled coil</keyword>
<accession>A0A133URV4</accession>
<keyword evidence="2" id="KW-1133">Transmembrane helix</keyword>
<evidence type="ECO:0000313" key="3">
    <source>
        <dbReference type="EMBL" id="KXA96867.1"/>
    </source>
</evidence>